<proteinExistence type="predicted"/>
<dbReference type="EMBL" id="KK101057">
    <property type="protein sequence ID" value="KIZ02404.1"/>
    <property type="molecule type" value="Genomic_DNA"/>
</dbReference>
<dbReference type="KEGG" id="mng:MNEG_5559"/>
<dbReference type="GeneID" id="25738436"/>
<feature type="region of interest" description="Disordered" evidence="1">
    <location>
        <begin position="88"/>
        <end position="111"/>
    </location>
</feature>
<reference evidence="2 3" key="1">
    <citation type="journal article" date="2013" name="BMC Genomics">
        <title>Reconstruction of the lipid metabolism for the microalga Monoraphidium neglectum from its genome sequence reveals characteristics suitable for biofuel production.</title>
        <authorList>
            <person name="Bogen C."/>
            <person name="Al-Dilaimi A."/>
            <person name="Albersmeier A."/>
            <person name="Wichmann J."/>
            <person name="Grundmann M."/>
            <person name="Rupp O."/>
            <person name="Lauersen K.J."/>
            <person name="Blifernez-Klassen O."/>
            <person name="Kalinowski J."/>
            <person name="Goesmann A."/>
            <person name="Mussgnug J.H."/>
            <person name="Kruse O."/>
        </authorList>
    </citation>
    <scope>NUCLEOTIDE SEQUENCE [LARGE SCALE GENOMIC DNA]</scope>
    <source>
        <strain evidence="2 3">SAG 48.87</strain>
    </source>
</reference>
<dbReference type="Proteomes" id="UP000054498">
    <property type="component" value="Unassembled WGS sequence"/>
</dbReference>
<keyword evidence="3" id="KW-1185">Reference proteome</keyword>
<evidence type="ECO:0000313" key="3">
    <source>
        <dbReference type="Proteomes" id="UP000054498"/>
    </source>
</evidence>
<sequence>MREGAAMRQAATAGGGGGGGAGAEASAGGAGAAASRRPVEAVVLQFAGDHLLLYNGAMVHGYAMRPAAINTAFQLLVGTAPSADDPAPAAGGAGVLARATSSSPRPEGAPRVPDPLGAVVALVRALWEYMHVHALCRKLSKPFKVACALRNVLLLGDVPLYASILLQWQTPRL</sequence>
<protein>
    <submittedName>
        <fullName evidence="2">Uncharacterized protein</fullName>
    </submittedName>
</protein>
<accession>A0A0D2L5W9</accession>
<feature type="compositionally biased region" description="Gly residues" evidence="1">
    <location>
        <begin position="13"/>
        <end position="22"/>
    </location>
</feature>
<dbReference type="RefSeq" id="XP_013901423.1">
    <property type="nucleotide sequence ID" value="XM_014045969.1"/>
</dbReference>
<gene>
    <name evidence="2" type="ORF">MNEG_5559</name>
</gene>
<evidence type="ECO:0000313" key="2">
    <source>
        <dbReference type="EMBL" id="KIZ02404.1"/>
    </source>
</evidence>
<feature type="region of interest" description="Disordered" evidence="1">
    <location>
        <begin position="1"/>
        <end position="28"/>
    </location>
</feature>
<organism evidence="2 3">
    <name type="scientific">Monoraphidium neglectum</name>
    <dbReference type="NCBI Taxonomy" id="145388"/>
    <lineage>
        <taxon>Eukaryota</taxon>
        <taxon>Viridiplantae</taxon>
        <taxon>Chlorophyta</taxon>
        <taxon>core chlorophytes</taxon>
        <taxon>Chlorophyceae</taxon>
        <taxon>CS clade</taxon>
        <taxon>Sphaeropleales</taxon>
        <taxon>Selenastraceae</taxon>
        <taxon>Monoraphidium</taxon>
    </lineage>
</organism>
<feature type="compositionally biased region" description="Low complexity" evidence="1">
    <location>
        <begin position="1"/>
        <end position="12"/>
    </location>
</feature>
<dbReference type="AlphaFoldDB" id="A0A0D2L5W9"/>
<name>A0A0D2L5W9_9CHLO</name>
<evidence type="ECO:0000256" key="1">
    <source>
        <dbReference type="SAM" id="MobiDB-lite"/>
    </source>
</evidence>